<keyword evidence="3" id="KW-0346">Stress response</keyword>
<reference evidence="3" key="1">
    <citation type="journal article" date="2022" name="Int. J. Mol. Sci.">
        <title>Draft Genome of Tanacetum Coccineum: Genomic Comparison of Closely Related Tanacetum-Family Plants.</title>
        <authorList>
            <person name="Yamashiro T."/>
            <person name="Shiraishi A."/>
            <person name="Nakayama K."/>
            <person name="Satake H."/>
        </authorList>
    </citation>
    <scope>NUCLEOTIDE SEQUENCE</scope>
</reference>
<keyword evidence="1" id="KW-0547">Nucleotide-binding</keyword>
<comment type="caution">
    <text evidence="3">The sequence shown here is derived from an EMBL/GenBank/DDBJ whole genome shotgun (WGS) entry which is preliminary data.</text>
</comment>
<keyword evidence="4" id="KW-1185">Reference proteome</keyword>
<organism evidence="3 4">
    <name type="scientific">Tanacetum coccineum</name>
    <dbReference type="NCBI Taxonomy" id="301880"/>
    <lineage>
        <taxon>Eukaryota</taxon>
        <taxon>Viridiplantae</taxon>
        <taxon>Streptophyta</taxon>
        <taxon>Embryophyta</taxon>
        <taxon>Tracheophyta</taxon>
        <taxon>Spermatophyta</taxon>
        <taxon>Magnoliopsida</taxon>
        <taxon>eudicotyledons</taxon>
        <taxon>Gunneridae</taxon>
        <taxon>Pentapetalae</taxon>
        <taxon>asterids</taxon>
        <taxon>campanulids</taxon>
        <taxon>Asterales</taxon>
        <taxon>Asteraceae</taxon>
        <taxon>Asteroideae</taxon>
        <taxon>Anthemideae</taxon>
        <taxon>Anthemidinae</taxon>
        <taxon>Tanacetum</taxon>
    </lineage>
</organism>
<dbReference type="PANTHER" id="PTHR19375">
    <property type="entry name" value="HEAT SHOCK PROTEIN 70KDA"/>
    <property type="match status" value="1"/>
</dbReference>
<name>A0ABQ5C3J1_9ASTR</name>
<dbReference type="InterPro" id="IPR043129">
    <property type="entry name" value="ATPase_NBD"/>
</dbReference>
<proteinExistence type="predicted"/>
<dbReference type="SUPFAM" id="SSF53067">
    <property type="entry name" value="Actin-like ATPase domain"/>
    <property type="match status" value="1"/>
</dbReference>
<dbReference type="InterPro" id="IPR013126">
    <property type="entry name" value="Hsp_70_fam"/>
</dbReference>
<reference evidence="3" key="2">
    <citation type="submission" date="2022-01" db="EMBL/GenBank/DDBJ databases">
        <authorList>
            <person name="Yamashiro T."/>
            <person name="Shiraishi A."/>
            <person name="Satake H."/>
            <person name="Nakayama K."/>
        </authorList>
    </citation>
    <scope>NUCLEOTIDE SEQUENCE</scope>
</reference>
<gene>
    <name evidence="3" type="ORF">Tco_0891642</name>
</gene>
<evidence type="ECO:0000256" key="2">
    <source>
        <dbReference type="ARBA" id="ARBA00022840"/>
    </source>
</evidence>
<evidence type="ECO:0000256" key="1">
    <source>
        <dbReference type="ARBA" id="ARBA00022741"/>
    </source>
</evidence>
<dbReference type="Proteomes" id="UP001151760">
    <property type="component" value="Unassembled WGS sequence"/>
</dbReference>
<evidence type="ECO:0000313" key="3">
    <source>
        <dbReference type="EMBL" id="GJT21705.1"/>
    </source>
</evidence>
<evidence type="ECO:0000313" key="4">
    <source>
        <dbReference type="Proteomes" id="UP001151760"/>
    </source>
</evidence>
<keyword evidence="2" id="KW-0067">ATP-binding</keyword>
<dbReference type="Gene3D" id="3.30.420.40">
    <property type="match status" value="1"/>
</dbReference>
<accession>A0ABQ5C3J1</accession>
<dbReference type="Pfam" id="PF00012">
    <property type="entry name" value="HSP70"/>
    <property type="match status" value="1"/>
</dbReference>
<sequence>MRLWPFKVIQGPSDAPKVVVTYKGQEKELMAEEISSMILGKMKDTAEAYLGETVEDVVITVHVPAYFNNSQRKATTSIAGLNVIRVVRIGEKISNQTSKQ</sequence>
<protein>
    <submittedName>
        <fullName evidence="3">Heat shock protein 70 family protein</fullName>
    </submittedName>
</protein>
<dbReference type="EMBL" id="BQNB010013910">
    <property type="protein sequence ID" value="GJT21705.1"/>
    <property type="molecule type" value="Genomic_DNA"/>
</dbReference>